<name>A0A9W8AFG9_9FUNG</name>
<accession>A0A9W8AFG9</accession>
<dbReference type="OrthoDB" id="1916794at2759"/>
<protein>
    <recommendedName>
        <fullName evidence="13">SAP domain-containing protein</fullName>
    </recommendedName>
</protein>
<feature type="compositionally biased region" description="Low complexity" evidence="12">
    <location>
        <begin position="528"/>
        <end position="545"/>
    </location>
</feature>
<sequence>MTIHVEMDELPADLHTLKRCQLQRLCKSYNLKASGKNADLVRRLGRHLCQSSHSAALDARPDTLDSSDTRSSSPSIEPSSDEVTDSIPGVTAAPDVVVDYAGEDYPTAASFEPCHSCAVRRGSGNGASLFAVATAQGNGRVSDDDVGAQETENGLERPGIATEPPAKAENEAIEDTAPELNVHRGPVESPTEPGSATVRPDTSGAVTALPTPARPTATPGPLSSHAISDHFANRLTATAEQFGAAAFQILADIEKRAAESQRLPPEERAKLLPASWGITGHPTVGRPVPNSVKRFAKVHQREFNKMDSILNHYSVRNRATPATERPATLSARKRQVDQMTSENLQTPSKRQRTPAGNPRPVNVQVPSGASASATSPPVVPTTTSTVRFKARAKTVDVGTVAHRMRCQERLRRRTILESARKPRLPTAAPVAPKPQPAKPPVSRITKTSKSGPVPATAKAHVTQKKAVTGPLSTDALRSQPITVRVLNSSTNLTFKPSALKARPTAVPQRTALKTDQSTRTIPVKLPGRPVAKSSSAAPSAPKVRPTVARPLITDRPPLAPISRLTPSKPAPRSHAGSLAATSPAPKPAPHFDLKQSLQRPLGYKPHTGRIKQVGESYTATGRRLASRFTPYLTKKPSCPRARSGTSKATTTVPSLG</sequence>
<reference evidence="14" key="1">
    <citation type="submission" date="2022-07" db="EMBL/GenBank/DDBJ databases">
        <title>Phylogenomic reconstructions and comparative analyses of Kickxellomycotina fungi.</title>
        <authorList>
            <person name="Reynolds N.K."/>
            <person name="Stajich J.E."/>
            <person name="Barry K."/>
            <person name="Grigoriev I.V."/>
            <person name="Crous P."/>
            <person name="Smith M.E."/>
        </authorList>
    </citation>
    <scope>NUCLEOTIDE SEQUENCE</scope>
    <source>
        <strain evidence="14">RSA 861</strain>
    </source>
</reference>
<feature type="region of interest" description="Disordered" evidence="12">
    <location>
        <begin position="632"/>
        <end position="656"/>
    </location>
</feature>
<dbReference type="GO" id="GO:0005874">
    <property type="term" value="C:microtubule"/>
    <property type="evidence" value="ECO:0007669"/>
    <property type="project" value="UniProtKB-KW"/>
</dbReference>
<feature type="domain" description="SAP" evidence="13">
    <location>
        <begin position="14"/>
        <end position="48"/>
    </location>
</feature>
<evidence type="ECO:0000256" key="12">
    <source>
        <dbReference type="SAM" id="MobiDB-lite"/>
    </source>
</evidence>
<dbReference type="Pfam" id="PF02037">
    <property type="entry name" value="SAP"/>
    <property type="match status" value="1"/>
</dbReference>
<feature type="region of interest" description="Disordered" evidence="12">
    <location>
        <begin position="55"/>
        <end position="90"/>
    </location>
</feature>
<feature type="compositionally biased region" description="Polar residues" evidence="12">
    <location>
        <begin position="643"/>
        <end position="656"/>
    </location>
</feature>
<keyword evidence="15" id="KW-1185">Reference proteome</keyword>
<evidence type="ECO:0000256" key="3">
    <source>
        <dbReference type="ARBA" id="ARBA00009702"/>
    </source>
</evidence>
<dbReference type="Gene3D" id="1.10.720.30">
    <property type="entry name" value="SAP domain"/>
    <property type="match status" value="1"/>
</dbReference>
<evidence type="ECO:0000313" key="15">
    <source>
        <dbReference type="Proteomes" id="UP001150569"/>
    </source>
</evidence>
<evidence type="ECO:0000313" key="14">
    <source>
        <dbReference type="EMBL" id="KAJ1930042.1"/>
    </source>
</evidence>
<feature type="compositionally biased region" description="Polar residues" evidence="12">
    <location>
        <begin position="337"/>
        <end position="348"/>
    </location>
</feature>
<dbReference type="SUPFAM" id="SSF68906">
    <property type="entry name" value="SAP domain"/>
    <property type="match status" value="1"/>
</dbReference>
<evidence type="ECO:0000256" key="2">
    <source>
        <dbReference type="ARBA" id="ARBA00004186"/>
    </source>
</evidence>
<gene>
    <name evidence="14" type="ORF">IWQ60_000650</name>
</gene>
<keyword evidence="4" id="KW-0963">Cytoplasm</keyword>
<evidence type="ECO:0000256" key="7">
    <source>
        <dbReference type="ARBA" id="ARBA00022776"/>
    </source>
</evidence>
<dbReference type="InterPro" id="IPR036361">
    <property type="entry name" value="SAP_dom_sf"/>
</dbReference>
<keyword evidence="10" id="KW-0539">Nucleus</keyword>
<evidence type="ECO:0000256" key="11">
    <source>
        <dbReference type="ARBA" id="ARBA00023306"/>
    </source>
</evidence>
<evidence type="ECO:0000256" key="9">
    <source>
        <dbReference type="ARBA" id="ARBA00023212"/>
    </source>
</evidence>
<dbReference type="InterPro" id="IPR026756">
    <property type="entry name" value="NuSAP"/>
</dbReference>
<feature type="region of interest" description="Disordered" evidence="12">
    <location>
        <begin position="139"/>
        <end position="167"/>
    </location>
</feature>
<feature type="compositionally biased region" description="Low complexity" evidence="12">
    <location>
        <begin position="205"/>
        <end position="219"/>
    </location>
</feature>
<dbReference type="PANTHER" id="PTHR15874:SF1">
    <property type="entry name" value="NUCLEOLAR AND SPINDLE-ASSOCIATED PROTEIN 1"/>
    <property type="match status" value="1"/>
</dbReference>
<dbReference type="InterPro" id="IPR003034">
    <property type="entry name" value="SAP_dom"/>
</dbReference>
<dbReference type="Pfam" id="PF16006">
    <property type="entry name" value="NUSAP"/>
    <property type="match status" value="1"/>
</dbReference>
<evidence type="ECO:0000256" key="5">
    <source>
        <dbReference type="ARBA" id="ARBA00022618"/>
    </source>
</evidence>
<evidence type="ECO:0000256" key="1">
    <source>
        <dbReference type="ARBA" id="ARBA00004123"/>
    </source>
</evidence>
<keyword evidence="9" id="KW-0206">Cytoskeleton</keyword>
<dbReference type="GO" id="GO:0007076">
    <property type="term" value="P:mitotic chromosome condensation"/>
    <property type="evidence" value="ECO:0007669"/>
    <property type="project" value="TreeGrafter"/>
</dbReference>
<dbReference type="GO" id="GO:0040001">
    <property type="term" value="P:establishment of mitotic spindle localization"/>
    <property type="evidence" value="ECO:0007669"/>
    <property type="project" value="InterPro"/>
</dbReference>
<keyword evidence="8" id="KW-0238">DNA-binding</keyword>
<evidence type="ECO:0000256" key="10">
    <source>
        <dbReference type="ARBA" id="ARBA00023242"/>
    </source>
</evidence>
<dbReference type="GO" id="GO:0005730">
    <property type="term" value="C:nucleolus"/>
    <property type="evidence" value="ECO:0007669"/>
    <property type="project" value="TreeGrafter"/>
</dbReference>
<keyword evidence="11" id="KW-0131">Cell cycle</keyword>
<evidence type="ECO:0000259" key="13">
    <source>
        <dbReference type="PROSITE" id="PS50800"/>
    </source>
</evidence>
<dbReference type="GO" id="GO:0072686">
    <property type="term" value="C:mitotic spindle"/>
    <property type="evidence" value="ECO:0007669"/>
    <property type="project" value="TreeGrafter"/>
</dbReference>
<proteinExistence type="inferred from homology"/>
<feature type="compositionally biased region" description="Low complexity" evidence="12">
    <location>
        <begin position="64"/>
        <end position="78"/>
    </location>
</feature>
<feature type="compositionally biased region" description="Low complexity" evidence="12">
    <location>
        <begin position="365"/>
        <end position="383"/>
    </location>
</feature>
<feature type="region of interest" description="Disordered" evidence="12">
    <location>
        <begin position="522"/>
        <end position="592"/>
    </location>
</feature>
<dbReference type="GO" id="GO:0000281">
    <property type="term" value="P:mitotic cytokinesis"/>
    <property type="evidence" value="ECO:0007669"/>
    <property type="project" value="InterPro"/>
</dbReference>
<dbReference type="EMBL" id="JANBPT010000017">
    <property type="protein sequence ID" value="KAJ1930042.1"/>
    <property type="molecule type" value="Genomic_DNA"/>
</dbReference>
<comment type="similarity">
    <text evidence="3">Belongs to the NUSAP family.</text>
</comment>
<dbReference type="GO" id="GO:0003677">
    <property type="term" value="F:DNA binding"/>
    <property type="evidence" value="ECO:0007669"/>
    <property type="project" value="UniProtKB-KW"/>
</dbReference>
<dbReference type="GO" id="GO:0008017">
    <property type="term" value="F:microtubule binding"/>
    <property type="evidence" value="ECO:0007669"/>
    <property type="project" value="TreeGrafter"/>
</dbReference>
<dbReference type="PANTHER" id="PTHR15874">
    <property type="entry name" value="NUCLEOLAR AND SPINDLE-ASSOCIATED PROTEIN 1"/>
    <property type="match status" value="1"/>
</dbReference>
<keyword evidence="5" id="KW-0132">Cell division</keyword>
<evidence type="ECO:0000256" key="4">
    <source>
        <dbReference type="ARBA" id="ARBA00022490"/>
    </source>
</evidence>
<dbReference type="Proteomes" id="UP001150569">
    <property type="component" value="Unassembled WGS sequence"/>
</dbReference>
<dbReference type="AlphaFoldDB" id="A0A9W8AFG9"/>
<comment type="subcellular location">
    <subcellularLocation>
        <location evidence="2">Cytoplasm</location>
        <location evidence="2">Cytoskeleton</location>
        <location evidence="2">Spindle</location>
    </subcellularLocation>
    <subcellularLocation>
        <location evidence="1">Nucleus</location>
    </subcellularLocation>
</comment>
<evidence type="ECO:0000256" key="8">
    <source>
        <dbReference type="ARBA" id="ARBA00023125"/>
    </source>
</evidence>
<feature type="region of interest" description="Disordered" evidence="12">
    <location>
        <begin position="424"/>
        <end position="462"/>
    </location>
</feature>
<keyword evidence="7" id="KW-0498">Mitosis</keyword>
<comment type="caution">
    <text evidence="14">The sequence shown here is derived from an EMBL/GenBank/DDBJ whole genome shotgun (WGS) entry which is preliminary data.</text>
</comment>
<feature type="region of interest" description="Disordered" evidence="12">
    <location>
        <begin position="314"/>
        <end position="383"/>
    </location>
</feature>
<organism evidence="14 15">
    <name type="scientific">Tieghemiomyces parasiticus</name>
    <dbReference type="NCBI Taxonomy" id="78921"/>
    <lineage>
        <taxon>Eukaryota</taxon>
        <taxon>Fungi</taxon>
        <taxon>Fungi incertae sedis</taxon>
        <taxon>Zoopagomycota</taxon>
        <taxon>Kickxellomycotina</taxon>
        <taxon>Dimargaritomycetes</taxon>
        <taxon>Dimargaritales</taxon>
        <taxon>Dimargaritaceae</taxon>
        <taxon>Tieghemiomyces</taxon>
    </lineage>
</organism>
<feature type="region of interest" description="Disordered" evidence="12">
    <location>
        <begin position="182"/>
        <end position="222"/>
    </location>
</feature>
<dbReference type="PROSITE" id="PS50800">
    <property type="entry name" value="SAP"/>
    <property type="match status" value="1"/>
</dbReference>
<evidence type="ECO:0000256" key="6">
    <source>
        <dbReference type="ARBA" id="ARBA00022701"/>
    </source>
</evidence>
<keyword evidence="6" id="KW-0493">Microtubule</keyword>